<dbReference type="GO" id="GO:0010629">
    <property type="term" value="P:negative regulation of gene expression"/>
    <property type="evidence" value="ECO:0007669"/>
    <property type="project" value="TreeGrafter"/>
</dbReference>
<name>A0A915MPL3_MELJA</name>
<dbReference type="AlphaFoldDB" id="A0A915MPL3"/>
<dbReference type="Proteomes" id="UP000887561">
    <property type="component" value="Unplaced"/>
</dbReference>
<reference evidence="3" key="1">
    <citation type="submission" date="2022-11" db="UniProtKB">
        <authorList>
            <consortium name="WormBaseParasite"/>
        </authorList>
    </citation>
    <scope>IDENTIFICATION</scope>
</reference>
<feature type="domain" description="Lin-66-like winged helix" evidence="1">
    <location>
        <begin position="115"/>
        <end position="196"/>
    </location>
</feature>
<evidence type="ECO:0000313" key="3">
    <source>
        <dbReference type="WBParaSite" id="scaffold4437_cov179.g8129"/>
    </source>
</evidence>
<sequence length="201" mass="22409">MDVPLPSLLPGIFPTTNSMLRGSGILYWLSSKAGLINCSKPVHATVSFQIKVCLIFLKLARVGFRLAFHAIPNNSSEWIANYVSPISEQDLANGVTNDDQELNIESFESNNMPTGKNGKDTYSLEKEMRALSFLLGIFQKNGQLYIPLSNLHSRISNSGDAELSRYIGSSSLKRRQFVEDRSYIFMLADNDVVYLQGSFIC</sequence>
<proteinExistence type="predicted"/>
<accession>A0A915MPL3</accession>
<protein>
    <recommendedName>
        <fullName evidence="1">Lin-66-like winged helix domain-containing protein</fullName>
    </recommendedName>
</protein>
<dbReference type="PANTHER" id="PTHR36949:SF1">
    <property type="entry name" value="ANAPHASE-PROMOTING COMPLEX SUBUNIT 1-RELATED"/>
    <property type="match status" value="1"/>
</dbReference>
<dbReference type="Pfam" id="PF26288">
    <property type="entry name" value="WHD_lin-66"/>
    <property type="match status" value="1"/>
</dbReference>
<evidence type="ECO:0000259" key="1">
    <source>
        <dbReference type="Pfam" id="PF26288"/>
    </source>
</evidence>
<dbReference type="GO" id="GO:0005737">
    <property type="term" value="C:cytoplasm"/>
    <property type="evidence" value="ECO:0007669"/>
    <property type="project" value="TreeGrafter"/>
</dbReference>
<dbReference type="InterPro" id="IPR058991">
    <property type="entry name" value="Lin-66-like_WHD"/>
</dbReference>
<dbReference type="PANTHER" id="PTHR36949">
    <property type="entry name" value="PROTEIN CBR-LIN-66"/>
    <property type="match status" value="1"/>
</dbReference>
<keyword evidence="2" id="KW-1185">Reference proteome</keyword>
<organism evidence="2 3">
    <name type="scientific">Meloidogyne javanica</name>
    <name type="common">Root-knot nematode worm</name>
    <dbReference type="NCBI Taxonomy" id="6303"/>
    <lineage>
        <taxon>Eukaryota</taxon>
        <taxon>Metazoa</taxon>
        <taxon>Ecdysozoa</taxon>
        <taxon>Nematoda</taxon>
        <taxon>Chromadorea</taxon>
        <taxon>Rhabditida</taxon>
        <taxon>Tylenchina</taxon>
        <taxon>Tylenchomorpha</taxon>
        <taxon>Tylenchoidea</taxon>
        <taxon>Meloidogynidae</taxon>
        <taxon>Meloidogyninae</taxon>
        <taxon>Meloidogyne</taxon>
        <taxon>Meloidogyne incognita group</taxon>
    </lineage>
</organism>
<dbReference type="WBParaSite" id="scaffold4437_cov179.g8129">
    <property type="protein sequence ID" value="scaffold4437_cov179.g8129"/>
    <property type="gene ID" value="scaffold4437_cov179.g8129"/>
</dbReference>
<evidence type="ECO:0000313" key="2">
    <source>
        <dbReference type="Proteomes" id="UP000887561"/>
    </source>
</evidence>